<comment type="caution">
    <text evidence="2">The sequence shown here is derived from an EMBL/GenBank/DDBJ whole genome shotgun (WGS) entry which is preliminary data.</text>
</comment>
<accession>A0AAN8RKI4</accession>
<evidence type="ECO:0000313" key="3">
    <source>
        <dbReference type="Proteomes" id="UP001313282"/>
    </source>
</evidence>
<evidence type="ECO:0000313" key="2">
    <source>
        <dbReference type="EMBL" id="KAK6350889.1"/>
    </source>
</evidence>
<keyword evidence="3" id="KW-1185">Reference proteome</keyword>
<name>A0AAN8RKI4_9PEZI</name>
<organism evidence="2 3">
    <name type="scientific">Orbilia javanica</name>
    <dbReference type="NCBI Taxonomy" id="47235"/>
    <lineage>
        <taxon>Eukaryota</taxon>
        <taxon>Fungi</taxon>
        <taxon>Dikarya</taxon>
        <taxon>Ascomycota</taxon>
        <taxon>Pezizomycotina</taxon>
        <taxon>Orbiliomycetes</taxon>
        <taxon>Orbiliales</taxon>
        <taxon>Orbiliaceae</taxon>
        <taxon>Orbilia</taxon>
    </lineage>
</organism>
<proteinExistence type="predicted"/>
<feature type="signal peptide" evidence="1">
    <location>
        <begin position="1"/>
        <end position="25"/>
    </location>
</feature>
<reference evidence="2 3" key="1">
    <citation type="submission" date="2019-10" db="EMBL/GenBank/DDBJ databases">
        <authorList>
            <person name="Palmer J.M."/>
        </authorList>
    </citation>
    <scope>NUCLEOTIDE SEQUENCE [LARGE SCALE GENOMIC DNA]</scope>
    <source>
        <strain evidence="2 3">TWF718</strain>
    </source>
</reference>
<feature type="chain" id="PRO_5043047912" evidence="1">
    <location>
        <begin position="26"/>
        <end position="393"/>
    </location>
</feature>
<gene>
    <name evidence="2" type="ORF">TWF718_004071</name>
</gene>
<dbReference type="EMBL" id="JAVHNR010000002">
    <property type="protein sequence ID" value="KAK6350889.1"/>
    <property type="molecule type" value="Genomic_DNA"/>
</dbReference>
<evidence type="ECO:0000256" key="1">
    <source>
        <dbReference type="SAM" id="SignalP"/>
    </source>
</evidence>
<dbReference type="AlphaFoldDB" id="A0AAN8RKI4"/>
<dbReference type="Proteomes" id="UP001313282">
    <property type="component" value="Unassembled WGS sequence"/>
</dbReference>
<protein>
    <submittedName>
        <fullName evidence="2">Uncharacterized protein</fullName>
    </submittedName>
</protein>
<sequence length="393" mass="46157">MLFHAILPSASTLLLLASQFSQSSGAALSEEHVHMMNRRDWYNSMTEKALDFHKNKGREFDDYVAKEKLRKRQDYDWNPSHTYTSNWGYHSFWAGKDSCGNTNTKSWSYGTLVRTITYGERPAQNVREMAWWQNVTWYTTTVPSGTSQCYRWGQPTYNYHSSTGNSQQCKDKIYNPATQTWTERSSSNTNTGWTSNNVTYGSQTVRTIWDCLLNRTAVEYQNNHPQIGFKPVRYLLDGMTFYRFYDSNNFAWFLGCPDDWSLKKIKRSRLEKRDCWSCWSNNPIWDFLPDNLHNPLADATPLEWYSNDINNYSTNRINTINFWPPRNQRNTTIEGRKCTQLAVSRPGLRHWTARFFDDEDLQLGWVQKTTEWNYPGPWLNIAGERIDNGLSVR</sequence>
<keyword evidence="1" id="KW-0732">Signal</keyword>